<dbReference type="Pfam" id="PF12571">
    <property type="entry name" value="Phage_tail_fib"/>
    <property type="match status" value="1"/>
</dbReference>
<feature type="domain" description="Phage tail fibre protein N-terminal" evidence="1">
    <location>
        <begin position="1"/>
        <end position="149"/>
    </location>
</feature>
<reference evidence="2 3" key="1">
    <citation type="submission" date="2018-11" db="EMBL/GenBank/DDBJ databases">
        <authorList>
            <consortium name="Pathogen Informatics"/>
        </authorList>
    </citation>
    <scope>NUCLEOTIDE SEQUENCE [LARGE SCALE GENOMIC DNA]</scope>
    <source>
        <strain evidence="2 3">NCTC10913</strain>
    </source>
</reference>
<evidence type="ECO:0000313" key="2">
    <source>
        <dbReference type="EMBL" id="VDG71579.1"/>
    </source>
</evidence>
<sequence length="472" mass="51026">MAEKFYTIITDIGKAKIANCISQATKVDFVKMKVGDGGGKYYNPIETQTDLINTVWEGDIGHVVVDKENPNWINIEVILPADVGGFMIREYGVFDSENNLLAIAKCAETYKPVAAEGSTKELNMKMILAISNIDSITLKIDPALMYAKKKDLDVISNKVNELEDKLNKHIDDSLYQEAGGTATAITLTMLTLKNGYSKTFIATANNNKAATTINGKPLYKPGTTTAPNIKAGKAYTVWYNSVSDCFFLQASAEGNVGAEHVLAGYTFSNDDDTGLVGAMPNNTGTNKELSLNETWVIPKGYHDGNGRVTQNIPNNGAINANLNCGQSKSLPAGYISGGTITANSLASQTPANATAAQILNGYTAWVNGNLITGNAMKAKSIATIETITRNGIGWTAGGTVEITFNTPFDILLVGSYIIVNNGQLQMNYLPVFSDNRIVLSISNDRRTLYMRNTNTSCGWNSTIFLFSINYKE</sequence>
<keyword evidence="3" id="KW-1185">Reference proteome</keyword>
<dbReference type="RefSeq" id="WP_125148493.1">
    <property type="nucleotide sequence ID" value="NZ_UYIN01000007.1"/>
</dbReference>
<dbReference type="Proteomes" id="UP000277570">
    <property type="component" value="Unassembled WGS sequence"/>
</dbReference>
<dbReference type="InterPro" id="IPR022225">
    <property type="entry name" value="Phage_tail_fibre_N"/>
</dbReference>
<accession>A0ABY6SSQ6</accession>
<evidence type="ECO:0000313" key="3">
    <source>
        <dbReference type="Proteomes" id="UP000277570"/>
    </source>
</evidence>
<dbReference type="PANTHER" id="PTHR35191">
    <property type="entry name" value="PROPHAGE SIDE TAIL FIBER PROTEIN HOMOLOG STFQ-RELATED"/>
    <property type="match status" value="1"/>
</dbReference>
<gene>
    <name evidence="2" type="ORF">NCTC10913_01929</name>
</gene>
<organism evidence="2 3">
    <name type="scientific">Clostridium carnis</name>
    <dbReference type="NCBI Taxonomy" id="1530"/>
    <lineage>
        <taxon>Bacteria</taxon>
        <taxon>Bacillati</taxon>
        <taxon>Bacillota</taxon>
        <taxon>Clostridia</taxon>
        <taxon>Eubacteriales</taxon>
        <taxon>Clostridiaceae</taxon>
        <taxon>Clostridium</taxon>
    </lineage>
</organism>
<dbReference type="EMBL" id="UYIN01000007">
    <property type="protein sequence ID" value="VDG71579.1"/>
    <property type="molecule type" value="Genomic_DNA"/>
</dbReference>
<comment type="caution">
    <text evidence="2">The sequence shown here is derived from an EMBL/GenBank/DDBJ whole genome shotgun (WGS) entry which is preliminary data.</text>
</comment>
<proteinExistence type="predicted"/>
<dbReference type="PANTHER" id="PTHR35191:SF1">
    <property type="entry name" value="PROPHAGE SIDE TAIL FIBER PROTEIN HOMOLOG STFQ-RELATED"/>
    <property type="match status" value="1"/>
</dbReference>
<dbReference type="InterPro" id="IPR051934">
    <property type="entry name" value="Phage_Tail_Fiber_Structural"/>
</dbReference>
<protein>
    <submittedName>
        <fullName evidence="2">Phage tail fiber protein</fullName>
    </submittedName>
</protein>
<evidence type="ECO:0000259" key="1">
    <source>
        <dbReference type="Pfam" id="PF12571"/>
    </source>
</evidence>
<name>A0ABY6SSQ6_9CLOT</name>